<name>A0A8T3YLQ3_9ARCH</name>
<organism evidence="4 5">
    <name type="scientific">Candidatus Iainarchaeum sp</name>
    <dbReference type="NCBI Taxonomy" id="3101447"/>
    <lineage>
        <taxon>Archaea</taxon>
        <taxon>Candidatus Iainarchaeota</taxon>
        <taxon>Candidatus Iainarchaeia</taxon>
        <taxon>Candidatus Iainarchaeales</taxon>
        <taxon>Candidatus Iainarchaeaceae</taxon>
        <taxon>Candidatus Iainarchaeum</taxon>
    </lineage>
</organism>
<dbReference type="Pfam" id="PF01246">
    <property type="entry name" value="Ribosomal_L24e"/>
    <property type="match status" value="1"/>
</dbReference>
<evidence type="ECO:0000256" key="1">
    <source>
        <dbReference type="ARBA" id="ARBA00005647"/>
    </source>
</evidence>
<dbReference type="InterPro" id="IPR038630">
    <property type="entry name" value="L24e/L24_sf"/>
</dbReference>
<proteinExistence type="inferred from homology"/>
<keyword evidence="4" id="KW-0689">Ribosomal protein</keyword>
<protein>
    <submittedName>
        <fullName evidence="4">50S ribosomal protein L24</fullName>
    </submittedName>
</protein>
<dbReference type="Gene3D" id="2.30.170.20">
    <property type="entry name" value="Ribosomal protein L24e"/>
    <property type="match status" value="1"/>
</dbReference>
<dbReference type="GO" id="GO:0005840">
    <property type="term" value="C:ribosome"/>
    <property type="evidence" value="ECO:0007669"/>
    <property type="project" value="UniProtKB-KW"/>
</dbReference>
<dbReference type="AlphaFoldDB" id="A0A8T3YLQ3"/>
<evidence type="ECO:0000256" key="2">
    <source>
        <dbReference type="SAM" id="MobiDB-lite"/>
    </source>
</evidence>
<feature type="region of interest" description="Disordered" evidence="2">
    <location>
        <begin position="62"/>
        <end position="84"/>
    </location>
</feature>
<gene>
    <name evidence="4" type="ORF">HY544_04425</name>
</gene>
<dbReference type="EMBL" id="JACQPB010000041">
    <property type="protein sequence ID" value="MBI4210722.1"/>
    <property type="molecule type" value="Genomic_DNA"/>
</dbReference>
<comment type="similarity">
    <text evidence="1">Belongs to the eukaryotic ribosomal protein eL24 family.</text>
</comment>
<comment type="caution">
    <text evidence="4">The sequence shown here is derived from an EMBL/GenBank/DDBJ whole genome shotgun (WGS) entry which is preliminary data.</text>
</comment>
<dbReference type="Proteomes" id="UP000732298">
    <property type="component" value="Unassembled WGS sequence"/>
</dbReference>
<evidence type="ECO:0000313" key="4">
    <source>
        <dbReference type="EMBL" id="MBI4210722.1"/>
    </source>
</evidence>
<dbReference type="CDD" id="cd00472">
    <property type="entry name" value="Ribosomal_L24e_L24"/>
    <property type="match status" value="1"/>
</dbReference>
<keyword evidence="4" id="KW-0687">Ribonucleoprotein</keyword>
<accession>A0A8T3YLQ3</accession>
<sequence>MPVDSFTGKQIQKGHGLMYVKKDGSVYWFAEKKSEKNFFMGRNPSNTKWTDHYHKEKGIRLESKKAQAGGGKETVAGTKRKKGK</sequence>
<dbReference type="SUPFAM" id="SSF57716">
    <property type="entry name" value="Glucocorticoid receptor-like (DNA-binding domain)"/>
    <property type="match status" value="1"/>
</dbReference>
<feature type="domain" description="Large ribosomal subunit protein eL24-related N-terminal" evidence="3">
    <location>
        <begin position="4"/>
        <end position="59"/>
    </location>
</feature>
<evidence type="ECO:0000259" key="3">
    <source>
        <dbReference type="Pfam" id="PF01246"/>
    </source>
</evidence>
<evidence type="ECO:0000313" key="5">
    <source>
        <dbReference type="Proteomes" id="UP000732298"/>
    </source>
</evidence>
<dbReference type="InterPro" id="IPR000988">
    <property type="entry name" value="Ribosomal_eL24-rel_N"/>
</dbReference>
<reference evidence="4" key="1">
    <citation type="submission" date="2020-07" db="EMBL/GenBank/DDBJ databases">
        <title>Huge and variable diversity of episymbiotic CPR bacteria and DPANN archaea in groundwater ecosystems.</title>
        <authorList>
            <person name="He C.Y."/>
            <person name="Keren R."/>
            <person name="Whittaker M."/>
            <person name="Farag I.F."/>
            <person name="Doudna J."/>
            <person name="Cate J.H.D."/>
            <person name="Banfield J.F."/>
        </authorList>
    </citation>
    <scope>NUCLEOTIDE SEQUENCE</scope>
    <source>
        <strain evidence="4">NC_groundwater_1296_Ag_S-0.2um_52_80</strain>
    </source>
</reference>